<dbReference type="PANTHER" id="PTHR46558:SF4">
    <property type="entry name" value="DNA-BIDING PHAGE PROTEIN"/>
    <property type="match status" value="1"/>
</dbReference>
<proteinExistence type="predicted"/>
<sequence>MKRTILNQLNAVAGNIKSMRLHRNYTQEYIAYKLGISQNAYSKIELNYTRITVDRLFHIAEILEVDFSTLVGHQKVA</sequence>
<dbReference type="InterPro" id="IPR001387">
    <property type="entry name" value="Cro/C1-type_HTH"/>
</dbReference>
<dbReference type="SUPFAM" id="SSF47413">
    <property type="entry name" value="lambda repressor-like DNA-binding domains"/>
    <property type="match status" value="1"/>
</dbReference>
<evidence type="ECO:0000256" key="1">
    <source>
        <dbReference type="ARBA" id="ARBA00023125"/>
    </source>
</evidence>
<dbReference type="PANTHER" id="PTHR46558">
    <property type="entry name" value="TRACRIPTIONAL REGULATORY PROTEIN-RELATED-RELATED"/>
    <property type="match status" value="1"/>
</dbReference>
<dbReference type="InterPro" id="IPR010982">
    <property type="entry name" value="Lambda_DNA-bd_dom_sf"/>
</dbReference>
<dbReference type="RefSeq" id="WP_345209160.1">
    <property type="nucleotide sequence ID" value="NZ_BAABFT010000001.1"/>
</dbReference>
<reference evidence="4" key="1">
    <citation type="journal article" date="2019" name="Int. J. Syst. Evol. Microbiol.">
        <title>The Global Catalogue of Microorganisms (GCM) 10K type strain sequencing project: providing services to taxonomists for standard genome sequencing and annotation.</title>
        <authorList>
            <consortium name="The Broad Institute Genomics Platform"/>
            <consortium name="The Broad Institute Genome Sequencing Center for Infectious Disease"/>
            <person name="Wu L."/>
            <person name="Ma J."/>
        </authorList>
    </citation>
    <scope>NUCLEOTIDE SEQUENCE [LARGE SCALE GENOMIC DNA]</scope>
    <source>
        <strain evidence="4">JCM 17705</strain>
    </source>
</reference>
<comment type="caution">
    <text evidence="3">The sequence shown here is derived from an EMBL/GenBank/DDBJ whole genome shotgun (WGS) entry which is preliminary data.</text>
</comment>
<dbReference type="Proteomes" id="UP001500582">
    <property type="component" value="Unassembled WGS sequence"/>
</dbReference>
<dbReference type="PROSITE" id="PS50943">
    <property type="entry name" value="HTH_CROC1"/>
    <property type="match status" value="1"/>
</dbReference>
<dbReference type="Gene3D" id="1.10.260.40">
    <property type="entry name" value="lambda repressor-like DNA-binding domains"/>
    <property type="match status" value="1"/>
</dbReference>
<gene>
    <name evidence="3" type="ORF">GCM10023149_02510</name>
</gene>
<protein>
    <recommendedName>
        <fullName evidence="2">HTH cro/C1-type domain-containing protein</fullName>
    </recommendedName>
</protein>
<accession>A0ABP8FQ83</accession>
<feature type="domain" description="HTH cro/C1-type" evidence="2">
    <location>
        <begin position="16"/>
        <end position="70"/>
    </location>
</feature>
<dbReference type="Pfam" id="PF01381">
    <property type="entry name" value="HTH_3"/>
    <property type="match status" value="1"/>
</dbReference>
<organism evidence="3 4">
    <name type="scientific">Mucilaginibacter gynuensis</name>
    <dbReference type="NCBI Taxonomy" id="1302236"/>
    <lineage>
        <taxon>Bacteria</taxon>
        <taxon>Pseudomonadati</taxon>
        <taxon>Bacteroidota</taxon>
        <taxon>Sphingobacteriia</taxon>
        <taxon>Sphingobacteriales</taxon>
        <taxon>Sphingobacteriaceae</taxon>
        <taxon>Mucilaginibacter</taxon>
    </lineage>
</organism>
<name>A0ABP8FQ83_9SPHI</name>
<evidence type="ECO:0000313" key="4">
    <source>
        <dbReference type="Proteomes" id="UP001500582"/>
    </source>
</evidence>
<evidence type="ECO:0000259" key="2">
    <source>
        <dbReference type="PROSITE" id="PS50943"/>
    </source>
</evidence>
<dbReference type="EMBL" id="BAABFT010000001">
    <property type="protein sequence ID" value="GAA4308547.1"/>
    <property type="molecule type" value="Genomic_DNA"/>
</dbReference>
<dbReference type="SMART" id="SM00530">
    <property type="entry name" value="HTH_XRE"/>
    <property type="match status" value="1"/>
</dbReference>
<keyword evidence="1" id="KW-0238">DNA-binding</keyword>
<keyword evidence="4" id="KW-1185">Reference proteome</keyword>
<dbReference type="CDD" id="cd00093">
    <property type="entry name" value="HTH_XRE"/>
    <property type="match status" value="1"/>
</dbReference>
<evidence type="ECO:0000313" key="3">
    <source>
        <dbReference type="EMBL" id="GAA4308547.1"/>
    </source>
</evidence>